<evidence type="ECO:0008006" key="7">
    <source>
        <dbReference type="Google" id="ProtNLM"/>
    </source>
</evidence>
<keyword evidence="6" id="KW-1185">Reference proteome</keyword>
<dbReference type="GO" id="GO:0005261">
    <property type="term" value="F:monoatomic cation channel activity"/>
    <property type="evidence" value="ECO:0007669"/>
    <property type="project" value="TreeGrafter"/>
</dbReference>
<dbReference type="GO" id="GO:0055080">
    <property type="term" value="P:monoatomic cation homeostasis"/>
    <property type="evidence" value="ECO:0007669"/>
    <property type="project" value="TreeGrafter"/>
</dbReference>
<proteinExistence type="predicted"/>
<feature type="compositionally biased region" description="Low complexity" evidence="1">
    <location>
        <begin position="3061"/>
        <end position="3078"/>
    </location>
</feature>
<feature type="domain" description="Protein UNC80 central region" evidence="3">
    <location>
        <begin position="1165"/>
        <end position="1898"/>
    </location>
</feature>
<dbReference type="InterPro" id="IPR045852">
    <property type="entry name" value="UNC80_central"/>
</dbReference>
<accession>A0AAV2HUH2</accession>
<feature type="compositionally biased region" description="Basic and acidic residues" evidence="1">
    <location>
        <begin position="1084"/>
        <end position="1096"/>
    </location>
</feature>
<sequence>MVKRKSQSGDDLDGDQSVPLPIQTFFWRQTSPFIRPKQGKLCEASCVSFERVVVQNILHGLSPSLCEAVQSVSRWKVVQASFPHLMHACSSLIAACKKGNPENRFGPSETKLLYTLHWIILDAASECEDADAEFMALRDIKGGSPHMHSLSTVQLFVYLFAPLVHLMKDSDFESLKLENGLRLWQPMWEYQQPDIPCFATPVKPQRSVLRAQRSQLKVNTNAANIYVGKGTSRENLAFLFEDSTSGRSMEEENPPNAPLARMSDICTLSTADSQTATMEVICENCNTVIPVKNNDGCLTCRCGRKDTLVAFLPDSNNYAFLKLTSAVDKDYVKQKLASAVTSGTRAPGALDILSASYLDVAVLRCLFCLSWSEDGIYWALRYMHQRMLEVCHELTNIETKDRTRSCSLPIPDLNILTSPSKPSTPAEPLSVPSTPTGISPDNQSPTIKHVPGLEMRRPAMTASGVFPIPEIRKEPPFKKIRVVELKQFFDSGKSFLRKKDAQDDGKTTCRKSLPTLSQHDKDSMGSSSQCSGQDSSTSSQADLQAKIQAPNLDKEAIRRPIIRITEHSPETKGMAGAGKSGISGSNANLHVAASYDVLSSAFDLSLGNNLSSVLDPSSSNNLLLGTATTTTEEMQGSSNFPRSFTDSNIAYKQDREIQEVSGSKYYIQTNGNINYKVVLRALHFVAMNEHTPRICEVLLNLLNCLLDLDIIETKPVTMVSPSGSGTPASVKTGTPGQNNSSAGTPEARDEVTAHSLAMDSLFRIYKALGCPHGCGDGVMGSQGDHLRVKGQNCLQRLHKINPSMFHKFLRDTVKKRPLQETIDFLHAFLGFCFDPTVLLQSPMWDIPFSAQKKSVSQENIPRTGYANNFGHSVGGEGYRGVEGVLIANLVKPLVTRCVECAGELYGNENISLFCDVRQLMAYIKEIHGGTFRRVALSGLLDALQKVNRESAERKKELTMKKQVSPIRRTTSITSESGDEKETPTSTKHVSLQNSDDLMSRRKSKKSLFRSKITKSLMFQYAASDSEVVDEMPGGKSPRTSISAAEEDSPQSSSTPRRRFSKFNIGWRRGTKSDHEDEQNSDPPPLDRRESRSEAQVHRTGPAGRGRMSFRAASQATLTFLSARKRIEDGIKTLGKKMTRKGSCDDFYKQRSGLKNDSGVELVLVKEKKMVDKYLIKSGMLRFSFLLECCHPGSLPDPQLVAAMLDLEAPVSARAAMLLECAHFIHRCNRGDWPNWMKLNLPSFRHTVAALQNRGQPSGYRRNLMLQRAAGRMFYTWAENLGLQMEYILAKEHADRLAVIDEVKDENRKKELRMEDEEEDFLDEASVNQKGKECPYALKMLACLVLVEITTFLRETFQYLPRSRSQKREHLWEKNVTSRRYSSIVSSPGHSDKSSESNLAELPSGFSNIGSPGDRKISFAVLTERSDSLHSSTTSLSALDPNATPEEKKERGRRLAQGRQKLLRHFRRGSGHNSSFRRSFKLTRPDGGGGSIKRGGSIKSRKISSHSLQSDGKFMEEEAPTEDTESVAMMSDDTQESPIDKEMELEDEHLYTNLPWIKVVVQLANLSNFICPHQNYCHPNCYERQRRSCSRLTAALRKIYESTEEDERDTNKQTDKKDTLKEKLKRRESIFQVTSPTTRRRESTPLLEKIKTDVSLTKLKLSTKKDDKPKEAKEDPPIIKYLTSQAQRLTQCPMAILTKAAPVLNVEHFIDIMPVAWELMLESDQELAAAAASVFLLSSAKSSDKARNMIIKELQHEETSQRINAVLRFGALWKFRYQVWPRMEEGANMYFKLPPPSIDFTLPSPTIGLPNLIVVDPPWMPHFKTNIEEVTVNQEETKSLVTATTTRRKQQQEMIRKALLAEEERKRVGRENFPMTTVPITQLAAYEPSLHHGDEGHEEGDEDRPEHGHHLQTAQSVFPSCICAAVLPVLHLLDDHDVNADGVSVAEVANKVIWDCIVDDPILFLRHFLEKLTIRDRQEELMFLLRKLILYFPQMPAQAAHSIFNYLIGYIMFYVRTPCEGGQDAISGALSLLWLCIPSVEGIYFKDLKQTLKKEQCDPYLLVSASVASAKKILVHGPDLSSIPSQLPIHEDTQFYQILQESLEFFNIPEDQHDCHFLVDTKTHQIHSNNAYVRDFYFFRRNFYPQLSLVHMNPEDAALALQRRVFMLKFVEVGKVLLTQAVMKSTPPHQIQNHVSFLHEELTKLPSFPRKALESEFDMYSGVWGQEIFGMDSLHKYSWAKLMRTVFSSMSSTFTWSNDLNLFINVLNGTIVLQFEDTAILRFCLATLINASRHFKHIFATNGFLYIMPTLLRVYSNNQPNPVLRKVIHFVCKQFYILHRKPFILQMFGSVAPILDMTCAAGGVKNCTKVQPSSLFNLLLALEKDCPDHLSVLDLVVGEKPLKALDFCYENDPDTFNMMDVVNMCVTVIAYSPDSFRTGQMLTILDMMIPRYLEHLKKETTKRDNSAAARAEVTSIINLAVAIRALVTCCEYFARSMSLPQRFLEVASVSGSKPVHNHSLHSLTVDEREDSHARVGYSIPSRHMEEGRRKTYGHEPDDLELRDDFRKPRDSLLSLAAEFYTRCHSRLKELRKILADPGFRPPELFDNKAHNRLAEVAHTLLKLAPYDPLTMACTGLQRYMLEILPNTDWSHELIRPGLNLILRRLDRLFTKISKKSALRRQLDWEAAANILKGVYQTLRKFSFVALLPHLKTLVNILITILLTSTGSSSLLPESLTFPAGSHRSEPSSLQTDASPLFVSSVVKLVAMQMQALGDQYSLEQICGGVSAFSANEKSLNLLINFILPLCIRVGSHCRDTPRLSHADITFVLTVITNLLSSSVSSHSNQNTVNKSNYLSIGEYGRCGSVSHADKVTKYASELHHYTALVGLEIMMVCFDKQLSSHWHQVAKTIMSLASKGKVDLPLWKFLDFLVTHRPSLFILLQTFIQFRMMRINCDTAQEYYLQQTIKDKLQGYTFSYHKPASAILVNLAIELRQLRDELANSSGAYRSRAATFATEHSDYSQTQLPDRLPNASMTEIAAEIIGPTKASHGSLIKRSSKATLLSQSSSNSAQQLSQTTAASNEASPSLQRTKSSKRITARGGSRILDKFSRKSTVDEPGDMAPSHSPLLQRQGTIRFRGSLSKQNSQEVEGPMAQVVYENEDVEANGRAGMAGEAAAALASGEDPRGHRLQRQDAKSRKTFKIKRTKTKTSMRPRFMSHRRRHDFYDADGGGGNDDSPSHTTVVFHDHGNAFQLRRPGGGSSMARSVETIPESVEVKVYPKASRV</sequence>
<feature type="compositionally biased region" description="Basic residues" evidence="1">
    <location>
        <begin position="1450"/>
        <end position="1469"/>
    </location>
</feature>
<dbReference type="GO" id="GO:0034703">
    <property type="term" value="C:cation channel complex"/>
    <property type="evidence" value="ECO:0007669"/>
    <property type="project" value="TreeGrafter"/>
</dbReference>
<feature type="region of interest" description="Disordered" evidence="1">
    <location>
        <begin position="950"/>
        <end position="1005"/>
    </location>
</feature>
<evidence type="ECO:0000259" key="3">
    <source>
        <dbReference type="Pfam" id="PF19424"/>
    </source>
</evidence>
<feature type="compositionally biased region" description="Basic and acidic residues" evidence="1">
    <location>
        <begin position="498"/>
        <end position="507"/>
    </location>
</feature>
<feature type="compositionally biased region" description="Polar residues" evidence="1">
    <location>
        <begin position="431"/>
        <end position="446"/>
    </location>
</feature>
<feature type="compositionally biased region" description="Polar residues" evidence="1">
    <location>
        <begin position="719"/>
        <end position="743"/>
    </location>
</feature>
<feature type="region of interest" description="Disordered" evidence="1">
    <location>
        <begin position="1889"/>
        <end position="1908"/>
    </location>
</feature>
<dbReference type="PANTHER" id="PTHR31781:SF1">
    <property type="entry name" value="PROTEIN UNC-80 HOMOLOG"/>
    <property type="match status" value="1"/>
</dbReference>
<dbReference type="InterPro" id="IPR046460">
    <property type="entry name" value="UNC80_C"/>
</dbReference>
<evidence type="ECO:0000313" key="5">
    <source>
        <dbReference type="EMBL" id="CAL1537124.1"/>
    </source>
</evidence>
<dbReference type="EMBL" id="CAXITT010000250">
    <property type="protein sequence ID" value="CAL1537124.1"/>
    <property type="molecule type" value="Genomic_DNA"/>
</dbReference>
<evidence type="ECO:0000256" key="1">
    <source>
        <dbReference type="SAM" id="MobiDB-lite"/>
    </source>
</evidence>
<comment type="caution">
    <text evidence="5">The sequence shown here is derived from an EMBL/GenBank/DDBJ whole genome shotgun (WGS) entry which is preliminary data.</text>
</comment>
<dbReference type="Proteomes" id="UP001497497">
    <property type="component" value="Unassembled WGS sequence"/>
</dbReference>
<feature type="domain" description="Protein UNC80 C-terminal" evidence="4">
    <location>
        <begin position="1900"/>
        <end position="2997"/>
    </location>
</feature>
<evidence type="ECO:0000313" key="6">
    <source>
        <dbReference type="Proteomes" id="UP001497497"/>
    </source>
</evidence>
<feature type="region of interest" description="Disordered" evidence="1">
    <location>
        <begin position="498"/>
        <end position="550"/>
    </location>
</feature>
<feature type="compositionally biased region" description="Low complexity" evidence="1">
    <location>
        <begin position="524"/>
        <end position="540"/>
    </location>
</feature>
<feature type="region of interest" description="Disordered" evidence="1">
    <location>
        <begin position="1381"/>
        <end position="1406"/>
    </location>
</feature>
<protein>
    <recommendedName>
        <fullName evidence="7">Protein unc-80 homolog</fullName>
    </recommendedName>
</protein>
<feature type="region of interest" description="Disordered" evidence="1">
    <location>
        <begin position="3171"/>
        <end position="3194"/>
    </location>
</feature>
<feature type="region of interest" description="Disordered" evidence="1">
    <location>
        <begin position="719"/>
        <end position="747"/>
    </location>
</feature>
<name>A0AAV2HUH2_LYMST</name>
<dbReference type="InterPro" id="IPR031542">
    <property type="entry name" value="UNC80_N"/>
</dbReference>
<feature type="region of interest" description="Disordered" evidence="1">
    <location>
        <begin position="416"/>
        <end position="454"/>
    </location>
</feature>
<feature type="region of interest" description="Disordered" evidence="1">
    <location>
        <begin position="1429"/>
        <end position="1531"/>
    </location>
</feature>
<feature type="region of interest" description="Disordered" evidence="1">
    <location>
        <begin position="1026"/>
        <end position="1108"/>
    </location>
</feature>
<organism evidence="5 6">
    <name type="scientific">Lymnaea stagnalis</name>
    <name type="common">Great pond snail</name>
    <name type="synonym">Helix stagnalis</name>
    <dbReference type="NCBI Taxonomy" id="6523"/>
    <lineage>
        <taxon>Eukaryota</taxon>
        <taxon>Metazoa</taxon>
        <taxon>Spiralia</taxon>
        <taxon>Lophotrochozoa</taxon>
        <taxon>Mollusca</taxon>
        <taxon>Gastropoda</taxon>
        <taxon>Heterobranchia</taxon>
        <taxon>Euthyneura</taxon>
        <taxon>Panpulmonata</taxon>
        <taxon>Hygrophila</taxon>
        <taxon>Lymnaeoidea</taxon>
        <taxon>Lymnaeidae</taxon>
        <taxon>Lymnaea</taxon>
    </lineage>
</organism>
<feature type="compositionally biased region" description="Basic and acidic residues" evidence="1">
    <location>
        <begin position="950"/>
        <end position="959"/>
    </location>
</feature>
<evidence type="ECO:0000259" key="2">
    <source>
        <dbReference type="Pfam" id="PF15778"/>
    </source>
</evidence>
<feature type="compositionally biased region" description="Polar residues" evidence="1">
    <location>
        <begin position="3079"/>
        <end position="3088"/>
    </location>
</feature>
<feature type="compositionally biased region" description="Polar residues" evidence="1">
    <location>
        <begin position="983"/>
        <end position="996"/>
    </location>
</feature>
<dbReference type="GO" id="GO:0030424">
    <property type="term" value="C:axon"/>
    <property type="evidence" value="ECO:0007669"/>
    <property type="project" value="TreeGrafter"/>
</dbReference>
<feature type="compositionally biased region" description="Basic and acidic residues" evidence="1">
    <location>
        <begin position="3102"/>
        <end position="3112"/>
    </location>
</feature>
<dbReference type="Pfam" id="PF20262">
    <property type="entry name" value="UNC80_C"/>
    <property type="match status" value="1"/>
</dbReference>
<evidence type="ECO:0000259" key="4">
    <source>
        <dbReference type="Pfam" id="PF20262"/>
    </source>
</evidence>
<dbReference type="Pfam" id="PF19424">
    <property type="entry name" value="UNC80"/>
    <property type="match status" value="1"/>
</dbReference>
<feature type="compositionally biased region" description="Low complexity" evidence="1">
    <location>
        <begin position="1429"/>
        <end position="1439"/>
    </location>
</feature>
<gene>
    <name evidence="5" type="ORF">GSLYS_00011037001</name>
</gene>
<dbReference type="Pfam" id="PF15778">
    <property type="entry name" value="UNC80_N"/>
    <property type="match status" value="1"/>
</dbReference>
<reference evidence="5 6" key="1">
    <citation type="submission" date="2024-04" db="EMBL/GenBank/DDBJ databases">
        <authorList>
            <consortium name="Genoscope - CEA"/>
            <person name="William W."/>
        </authorList>
    </citation>
    <scope>NUCLEOTIDE SEQUENCE [LARGE SCALE GENOMIC DNA]</scope>
</reference>
<feature type="region of interest" description="Disordered" evidence="1">
    <location>
        <begin position="3061"/>
        <end position="3127"/>
    </location>
</feature>
<dbReference type="PANTHER" id="PTHR31781">
    <property type="entry name" value="UNC80"/>
    <property type="match status" value="1"/>
</dbReference>
<feature type="compositionally biased region" description="Basic and acidic residues" evidence="1">
    <location>
        <begin position="3180"/>
        <end position="3194"/>
    </location>
</feature>
<feature type="domain" description="Cation channel complex component UNC80 N-terminal" evidence="2">
    <location>
        <begin position="17"/>
        <end position="205"/>
    </location>
</feature>